<accession>D6PW93</accession>
<name>D6PW93_HALDV</name>
<reference evidence="9" key="1">
    <citation type="submission" date="2010-03" db="EMBL/GenBank/DDBJ databases">
        <title>Embryotoxicity of phthalate esters to abalone (Haliotis diversicolor supertexta).</title>
        <authorList>
            <person name="Cai Z."/>
            <person name="Zhou J."/>
        </authorList>
    </citation>
    <scope>NUCLEOTIDE SEQUENCE</scope>
</reference>
<dbReference type="SUPFAM" id="SSF52833">
    <property type="entry name" value="Thioredoxin-like"/>
    <property type="match status" value="1"/>
</dbReference>
<evidence type="ECO:0000256" key="6">
    <source>
        <dbReference type="ARBA" id="ARBA00023002"/>
    </source>
</evidence>
<dbReference type="PANTHER" id="PTHR11592:SF88">
    <property type="entry name" value="GLUTATHIONE PEROXIDASE-RELATED"/>
    <property type="match status" value="1"/>
</dbReference>
<evidence type="ECO:0000256" key="8">
    <source>
        <dbReference type="SAM" id="SignalP"/>
    </source>
</evidence>
<evidence type="ECO:0000256" key="4">
    <source>
        <dbReference type="ARBA" id="ARBA00022559"/>
    </source>
</evidence>
<dbReference type="Pfam" id="PF00255">
    <property type="entry name" value="GSHPx"/>
    <property type="match status" value="1"/>
</dbReference>
<proteinExistence type="evidence at transcript level"/>
<dbReference type="PRINTS" id="PR01011">
    <property type="entry name" value="GLUTPROXDASE"/>
</dbReference>
<evidence type="ECO:0000256" key="1">
    <source>
        <dbReference type="ARBA" id="ARBA00004613"/>
    </source>
</evidence>
<dbReference type="PROSITE" id="PS51355">
    <property type="entry name" value="GLUTATHIONE_PEROXID_3"/>
    <property type="match status" value="1"/>
</dbReference>
<dbReference type="InterPro" id="IPR000889">
    <property type="entry name" value="Glutathione_peroxidase"/>
</dbReference>
<dbReference type="GO" id="GO:0005576">
    <property type="term" value="C:extracellular region"/>
    <property type="evidence" value="ECO:0007669"/>
    <property type="project" value="UniProtKB-SubCell"/>
</dbReference>
<evidence type="ECO:0000313" key="9">
    <source>
        <dbReference type="EMBL" id="ADF80272.1"/>
    </source>
</evidence>
<keyword evidence="4 7" id="KW-0575">Peroxidase</keyword>
<evidence type="ECO:0000256" key="7">
    <source>
        <dbReference type="RuleBase" id="RU000499"/>
    </source>
</evidence>
<comment type="subcellular location">
    <subcellularLocation>
        <location evidence="1">Secreted</location>
    </subcellularLocation>
</comment>
<organism evidence="9">
    <name type="scientific">Haliotis diversicolor supertexta</name>
    <dbReference type="NCBI Taxonomy" id="283615"/>
    <lineage>
        <taxon>Eukaryota</taxon>
        <taxon>Metazoa</taxon>
        <taxon>Spiralia</taxon>
        <taxon>Lophotrochozoa</taxon>
        <taxon>Mollusca</taxon>
        <taxon>Gastropoda</taxon>
        <taxon>Vetigastropoda</taxon>
        <taxon>Lepetellida</taxon>
        <taxon>Haliotoidea</taxon>
        <taxon>Haliotidae</taxon>
        <taxon>Haliotis</taxon>
    </lineage>
</organism>
<dbReference type="AlphaFoldDB" id="D6PW93"/>
<dbReference type="PIRSF" id="PIRSF000303">
    <property type="entry name" value="Glutathion_perox"/>
    <property type="match status" value="1"/>
</dbReference>
<dbReference type="CDD" id="cd00340">
    <property type="entry name" value="GSH_Peroxidase"/>
    <property type="match status" value="1"/>
</dbReference>
<dbReference type="Gene3D" id="3.40.30.10">
    <property type="entry name" value="Glutaredoxin"/>
    <property type="match status" value="1"/>
</dbReference>
<feature type="chain" id="PRO_5003087362" description="Glutathione peroxidase" evidence="8">
    <location>
        <begin position="24"/>
        <end position="221"/>
    </location>
</feature>
<sequence length="221" mass="24989">MAGATSLTAGLATLVIALCGVRGQKATCHTPTKTTNTFYDFKINDVFDEKLIDFSDFRNKVVLVVNVTTYHGHTHQYNGLNALMTDYAGQRDFLVLGLPCNQFLKQEPGANGTETMNGVKYVRPRLTPLFNLTQRIDVNGQYQHPLYRFLKSYCKSVRTEYRPSSTLFYQPKEIGDVYWNFEKFLVGADGHVKFRYSPSVQPIDIRPDIEALLGRHVPVVG</sequence>
<dbReference type="PANTHER" id="PTHR11592">
    <property type="entry name" value="GLUTATHIONE PEROXIDASE"/>
    <property type="match status" value="1"/>
</dbReference>
<dbReference type="GO" id="GO:0004602">
    <property type="term" value="F:glutathione peroxidase activity"/>
    <property type="evidence" value="ECO:0007669"/>
    <property type="project" value="TreeGrafter"/>
</dbReference>
<feature type="signal peptide" evidence="8">
    <location>
        <begin position="1"/>
        <end position="23"/>
    </location>
</feature>
<evidence type="ECO:0000256" key="3">
    <source>
        <dbReference type="ARBA" id="ARBA00022525"/>
    </source>
</evidence>
<protein>
    <recommendedName>
        <fullName evidence="7">Glutathione peroxidase</fullName>
    </recommendedName>
</protein>
<evidence type="ECO:0000256" key="5">
    <source>
        <dbReference type="ARBA" id="ARBA00022729"/>
    </source>
</evidence>
<keyword evidence="3" id="KW-0964">Secreted</keyword>
<keyword evidence="6 7" id="KW-0560">Oxidoreductase</keyword>
<dbReference type="InterPro" id="IPR036249">
    <property type="entry name" value="Thioredoxin-like_sf"/>
</dbReference>
<comment type="similarity">
    <text evidence="2 7">Belongs to the glutathione peroxidase family.</text>
</comment>
<evidence type="ECO:0000256" key="2">
    <source>
        <dbReference type="ARBA" id="ARBA00006926"/>
    </source>
</evidence>
<keyword evidence="5 8" id="KW-0732">Signal</keyword>
<dbReference type="EMBL" id="GU984785">
    <property type="protein sequence ID" value="ADF80272.1"/>
    <property type="molecule type" value="mRNA"/>
</dbReference>
<dbReference type="GO" id="GO:0006979">
    <property type="term" value="P:response to oxidative stress"/>
    <property type="evidence" value="ECO:0007669"/>
    <property type="project" value="InterPro"/>
</dbReference>